<dbReference type="Gene3D" id="3.40.50.300">
    <property type="entry name" value="P-loop containing nucleotide triphosphate hydrolases"/>
    <property type="match status" value="2"/>
</dbReference>
<protein>
    <recommendedName>
        <fullName evidence="1">DNA2/NAM7 helicase-like C-terminal domain-containing protein</fullName>
    </recommendedName>
</protein>
<dbReference type="InterPro" id="IPR027417">
    <property type="entry name" value="P-loop_NTPase"/>
</dbReference>
<sequence length="609" mass="69088">MSIELKALDTAVKAPVEGRVGKAFSYIRTFDESAERFNLFHTFPHMEQPDAAESKLPGKFKTLYHDLDDDQKTSWKKVLSDLPGRVGFIPGGSGSGKTQMIMAITALVLAPQAPSDAKSGGPVLIIMEANRLVNDVATRAVQLFQQLGRSDVVVVRGYNVNYESTFATRRFLLGRGDAKTSVRSEFEDWFPTQRADHLPQIFQGHRDDCLAPTFDDLIRQTFYTRVDDFPNLWKLVNDDTDGKHDPEWNQIIKDEWSYLFRRVLSIIDVLVVTVVGGPKVASSCDGAFQPSVVIFDEAARARELSTFAAISYFPSAEAWFFAGSREMSKPYVGSYGNMKLWNPCQDQLRTSLLERAQQVQPDMHWLSLNHQAYGNLEQLPSKLFWDGKIRSGIPEHERFPRHTMHLLDYLQQLASGRKLTIPRMLVHIEDAKPTHSKAVSKFNDDHVDWVVDRVIRDLLQDPDFRSADGKEPGSIVVVTPYRAQLTRYRKRIKDLLRDLDDEFRIAGGQGQKLHREILVQARSMDTVQSLSADVAIVDFVHSVVTKHTNDKNRLSVGLTRAKQAEIIVVHELMVNSDSYSWPGSIVQRLRDDCYDRGQVVLVKKVEDDE</sequence>
<dbReference type="InterPro" id="IPR041679">
    <property type="entry name" value="DNA2/NAM7-like_C"/>
</dbReference>
<proteinExistence type="predicted"/>
<dbReference type="InterPro" id="IPR045055">
    <property type="entry name" value="DNA2/NAM7-like"/>
</dbReference>
<gene>
    <name evidence="2" type="ORF">Daus18300_005497</name>
</gene>
<dbReference type="Proteomes" id="UP001583177">
    <property type="component" value="Unassembled WGS sequence"/>
</dbReference>
<organism evidence="2 3">
    <name type="scientific">Diaporthe australafricana</name>
    <dbReference type="NCBI Taxonomy" id="127596"/>
    <lineage>
        <taxon>Eukaryota</taxon>
        <taxon>Fungi</taxon>
        <taxon>Dikarya</taxon>
        <taxon>Ascomycota</taxon>
        <taxon>Pezizomycotina</taxon>
        <taxon>Sordariomycetes</taxon>
        <taxon>Sordariomycetidae</taxon>
        <taxon>Diaporthales</taxon>
        <taxon>Diaporthaceae</taxon>
        <taxon>Diaporthe</taxon>
    </lineage>
</organism>
<dbReference type="SUPFAM" id="SSF52540">
    <property type="entry name" value="P-loop containing nucleoside triphosphate hydrolases"/>
    <property type="match status" value="1"/>
</dbReference>
<dbReference type="PANTHER" id="PTHR10887">
    <property type="entry name" value="DNA2/NAM7 HELICASE FAMILY"/>
    <property type="match status" value="1"/>
</dbReference>
<evidence type="ECO:0000313" key="2">
    <source>
        <dbReference type="EMBL" id="KAL1869642.1"/>
    </source>
</evidence>
<evidence type="ECO:0000313" key="3">
    <source>
        <dbReference type="Proteomes" id="UP001583177"/>
    </source>
</evidence>
<dbReference type="EMBL" id="JAWRVE010000040">
    <property type="protein sequence ID" value="KAL1869642.1"/>
    <property type="molecule type" value="Genomic_DNA"/>
</dbReference>
<dbReference type="PANTHER" id="PTHR10887:SF495">
    <property type="entry name" value="HELICASE SENATAXIN ISOFORM X1-RELATED"/>
    <property type="match status" value="1"/>
</dbReference>
<reference evidence="2 3" key="1">
    <citation type="journal article" date="2024" name="IMA Fungus">
        <title>IMA Genome - F19 : A genome assembly and annotation guide to empower mycologists, including annotated draft genome sequences of Ceratocystis pirilliformis, Diaporthe australafricana, Fusarium ophioides, Paecilomyces lecythidis, and Sporothrix stenoceras.</title>
        <authorList>
            <person name="Aylward J."/>
            <person name="Wilson A.M."/>
            <person name="Visagie C.M."/>
            <person name="Spraker J."/>
            <person name="Barnes I."/>
            <person name="Buitendag C."/>
            <person name="Ceriani C."/>
            <person name="Del Mar Angel L."/>
            <person name="du Plessis D."/>
            <person name="Fuchs T."/>
            <person name="Gasser K."/>
            <person name="Kramer D."/>
            <person name="Li W."/>
            <person name="Munsamy K."/>
            <person name="Piso A."/>
            <person name="Price J.L."/>
            <person name="Sonnekus B."/>
            <person name="Thomas C."/>
            <person name="van der Nest A."/>
            <person name="van Dijk A."/>
            <person name="van Heerden A."/>
            <person name="van Vuuren N."/>
            <person name="Yilmaz N."/>
            <person name="Duong T.A."/>
            <person name="van der Merwe N.A."/>
            <person name="Wingfield M.J."/>
            <person name="Wingfield B.D."/>
        </authorList>
    </citation>
    <scope>NUCLEOTIDE SEQUENCE [LARGE SCALE GENOMIC DNA]</scope>
    <source>
        <strain evidence="2 3">CMW 18300</strain>
    </source>
</reference>
<accession>A0ABR3X167</accession>
<dbReference type="Pfam" id="PF13087">
    <property type="entry name" value="AAA_12"/>
    <property type="match status" value="1"/>
</dbReference>
<keyword evidence="3" id="KW-1185">Reference proteome</keyword>
<feature type="domain" description="DNA2/NAM7 helicase-like C-terminal" evidence="1">
    <location>
        <begin position="349"/>
        <end position="570"/>
    </location>
</feature>
<evidence type="ECO:0000259" key="1">
    <source>
        <dbReference type="Pfam" id="PF13087"/>
    </source>
</evidence>
<comment type="caution">
    <text evidence="2">The sequence shown here is derived from an EMBL/GenBank/DDBJ whole genome shotgun (WGS) entry which is preliminary data.</text>
</comment>
<name>A0ABR3X167_9PEZI</name>